<organism evidence="2 3">
    <name type="scientific">Hydrocarboniphaga daqingensis</name>
    <dbReference type="NCBI Taxonomy" id="490188"/>
    <lineage>
        <taxon>Bacteria</taxon>
        <taxon>Pseudomonadati</taxon>
        <taxon>Pseudomonadota</taxon>
        <taxon>Gammaproteobacteria</taxon>
        <taxon>Nevskiales</taxon>
        <taxon>Nevskiaceae</taxon>
        <taxon>Hydrocarboniphaga</taxon>
    </lineage>
</organism>
<dbReference type="OrthoDB" id="7066312at2"/>
<dbReference type="STRING" id="490188.SAMN04488068_3332"/>
<dbReference type="NCBIfam" id="NF008528">
    <property type="entry name" value="PRK11463.1-2"/>
    <property type="match status" value="1"/>
</dbReference>
<gene>
    <name evidence="2" type="ORF">SAMN04488068_3332</name>
</gene>
<sequence>MPALIVMLLWIGSEAWLISRAIEYVGGGWVLFWLLAAAIGGVLLIHRQGVRTLAELRAATSRGELPAPVLIEGLVVIMAGLLLMAPGLVSDAVALTLLMFGLRKRLAQRIVAGLAKARPDLKHPVTLEGEYRRRGDSGVTQRRD</sequence>
<dbReference type="RefSeq" id="WP_072899500.1">
    <property type="nucleotide sequence ID" value="NZ_FQWZ01000009.1"/>
</dbReference>
<dbReference type="PANTHER" id="PTHR35335:SF1">
    <property type="entry name" value="UPF0716 PROTEIN FXSA"/>
    <property type="match status" value="1"/>
</dbReference>
<keyword evidence="1" id="KW-0812">Transmembrane</keyword>
<feature type="transmembrane region" description="Helical" evidence="1">
    <location>
        <begin position="25"/>
        <end position="45"/>
    </location>
</feature>
<dbReference type="Pfam" id="PF04186">
    <property type="entry name" value="FxsA"/>
    <property type="match status" value="1"/>
</dbReference>
<keyword evidence="1" id="KW-0472">Membrane</keyword>
<dbReference type="AlphaFoldDB" id="A0A1M5S5S3"/>
<reference evidence="2 3" key="1">
    <citation type="submission" date="2016-11" db="EMBL/GenBank/DDBJ databases">
        <authorList>
            <person name="Jaros S."/>
            <person name="Januszkiewicz K."/>
            <person name="Wedrychowicz H."/>
        </authorList>
    </citation>
    <scope>NUCLEOTIDE SEQUENCE [LARGE SCALE GENOMIC DNA]</scope>
    <source>
        <strain evidence="2 3">CGMCC 1.7049</strain>
    </source>
</reference>
<evidence type="ECO:0000256" key="1">
    <source>
        <dbReference type="SAM" id="Phobius"/>
    </source>
</evidence>
<keyword evidence="3" id="KW-1185">Reference proteome</keyword>
<dbReference type="InterPro" id="IPR007313">
    <property type="entry name" value="FxsA"/>
</dbReference>
<evidence type="ECO:0000313" key="2">
    <source>
        <dbReference type="EMBL" id="SHH33618.1"/>
    </source>
</evidence>
<dbReference type="Proteomes" id="UP000199758">
    <property type="component" value="Unassembled WGS sequence"/>
</dbReference>
<name>A0A1M5S5S3_9GAMM</name>
<accession>A0A1M5S5S3</accession>
<protein>
    <submittedName>
        <fullName evidence="2">UPF0716 protein FxsA</fullName>
    </submittedName>
</protein>
<proteinExistence type="predicted"/>
<dbReference type="EMBL" id="FQWZ01000009">
    <property type="protein sequence ID" value="SHH33618.1"/>
    <property type="molecule type" value="Genomic_DNA"/>
</dbReference>
<dbReference type="GO" id="GO:0016020">
    <property type="term" value="C:membrane"/>
    <property type="evidence" value="ECO:0007669"/>
    <property type="project" value="InterPro"/>
</dbReference>
<keyword evidence="1" id="KW-1133">Transmembrane helix</keyword>
<dbReference type="PANTHER" id="PTHR35335">
    <property type="entry name" value="UPF0716 PROTEIN FXSA"/>
    <property type="match status" value="1"/>
</dbReference>
<feature type="transmembrane region" description="Helical" evidence="1">
    <location>
        <begin position="65"/>
        <end position="89"/>
    </location>
</feature>
<evidence type="ECO:0000313" key="3">
    <source>
        <dbReference type="Proteomes" id="UP000199758"/>
    </source>
</evidence>